<name>A0A180G2W0_PUCT1</name>
<dbReference type="VEuPathDB" id="FungiDB:PTTG_29731"/>
<dbReference type="AlphaFoldDB" id="A0A180G2W0"/>
<dbReference type="Proteomes" id="UP000005240">
    <property type="component" value="Unassembled WGS sequence"/>
</dbReference>
<sequence length="91" mass="9974">MDLLVLNSQLPNSEKTQMMREGLCFQCRVQDHISCKFLTKKGKGHRNARIAAMEDQIQQLVDRMVAMGGGGPADKGGKGWADLEKNGGAQE</sequence>
<evidence type="ECO:0000313" key="3">
    <source>
        <dbReference type="EnsemblFungi" id="PTTG_29731-t43_1-p1"/>
    </source>
</evidence>
<accession>A0A180G2W0</accession>
<reference evidence="3 4" key="3">
    <citation type="journal article" date="2017" name="G3 (Bethesda)">
        <title>Comparative analysis highlights variable genome content of wheat rusts and divergence of the mating loci.</title>
        <authorList>
            <person name="Cuomo C.A."/>
            <person name="Bakkeren G."/>
            <person name="Khalil H.B."/>
            <person name="Panwar V."/>
            <person name="Joly D."/>
            <person name="Linning R."/>
            <person name="Sakthikumar S."/>
            <person name="Song X."/>
            <person name="Adiconis X."/>
            <person name="Fan L."/>
            <person name="Goldberg J.M."/>
            <person name="Levin J.Z."/>
            <person name="Young S."/>
            <person name="Zeng Q."/>
            <person name="Anikster Y."/>
            <person name="Bruce M."/>
            <person name="Wang M."/>
            <person name="Yin C."/>
            <person name="McCallum B."/>
            <person name="Szabo L.J."/>
            <person name="Hulbert S."/>
            <person name="Chen X."/>
            <person name="Fellers J.P."/>
        </authorList>
    </citation>
    <scope>NUCLEOTIDE SEQUENCE</scope>
    <source>
        <strain evidence="4">Isolate 1-1 / race 1 (BBBD)</strain>
        <strain evidence="3">isolate 1-1 / race 1 (BBBD)</strain>
    </source>
</reference>
<proteinExistence type="predicted"/>
<organism evidence="2">
    <name type="scientific">Puccinia triticina (isolate 1-1 / race 1 (BBBD))</name>
    <name type="common">Brown leaf rust fungus</name>
    <dbReference type="NCBI Taxonomy" id="630390"/>
    <lineage>
        <taxon>Eukaryota</taxon>
        <taxon>Fungi</taxon>
        <taxon>Dikarya</taxon>
        <taxon>Basidiomycota</taxon>
        <taxon>Pucciniomycotina</taxon>
        <taxon>Pucciniomycetes</taxon>
        <taxon>Pucciniales</taxon>
        <taxon>Pucciniaceae</taxon>
        <taxon>Puccinia</taxon>
    </lineage>
</organism>
<feature type="compositionally biased region" description="Basic and acidic residues" evidence="1">
    <location>
        <begin position="75"/>
        <end position="85"/>
    </location>
</feature>
<evidence type="ECO:0000313" key="4">
    <source>
        <dbReference type="Proteomes" id="UP000005240"/>
    </source>
</evidence>
<feature type="region of interest" description="Disordered" evidence="1">
    <location>
        <begin position="66"/>
        <end position="91"/>
    </location>
</feature>
<evidence type="ECO:0000313" key="2">
    <source>
        <dbReference type="EMBL" id="OAV86779.1"/>
    </source>
</evidence>
<keyword evidence="4" id="KW-1185">Reference proteome</keyword>
<dbReference type="EMBL" id="ADAS02000820">
    <property type="protein sequence ID" value="OAV86779.1"/>
    <property type="molecule type" value="Genomic_DNA"/>
</dbReference>
<dbReference type="EnsemblFungi" id="PTTG_29731-t43_1">
    <property type="protein sequence ID" value="PTTG_29731-t43_1-p1"/>
    <property type="gene ID" value="PTTG_29731"/>
</dbReference>
<evidence type="ECO:0000256" key="1">
    <source>
        <dbReference type="SAM" id="MobiDB-lite"/>
    </source>
</evidence>
<dbReference type="OrthoDB" id="3269305at2759"/>
<reference evidence="2" key="2">
    <citation type="submission" date="2016-05" db="EMBL/GenBank/DDBJ databases">
        <title>Comparative analysis highlights variable genome content of wheat rusts and divergence of the mating loci.</title>
        <authorList>
            <person name="Cuomo C.A."/>
            <person name="Bakkeren G."/>
            <person name="Szabo L."/>
            <person name="Khalil H."/>
            <person name="Joly D."/>
            <person name="Goldberg J."/>
            <person name="Young S."/>
            <person name="Zeng Q."/>
            <person name="Fellers J."/>
        </authorList>
    </citation>
    <scope>NUCLEOTIDE SEQUENCE [LARGE SCALE GENOMIC DNA]</scope>
    <source>
        <strain evidence="2">1-1 BBBD Race 1</strain>
    </source>
</reference>
<gene>
    <name evidence="2" type="ORF">PTTG_29731</name>
</gene>
<reference evidence="3" key="4">
    <citation type="submission" date="2025-05" db="UniProtKB">
        <authorList>
            <consortium name="EnsemblFungi"/>
        </authorList>
    </citation>
    <scope>IDENTIFICATION</scope>
    <source>
        <strain evidence="3">isolate 1-1 / race 1 (BBBD)</strain>
    </source>
</reference>
<protein>
    <submittedName>
        <fullName evidence="2 3">Uncharacterized protein</fullName>
    </submittedName>
</protein>
<reference evidence="2" key="1">
    <citation type="submission" date="2009-11" db="EMBL/GenBank/DDBJ databases">
        <authorList>
            <consortium name="The Broad Institute Genome Sequencing Platform"/>
            <person name="Ward D."/>
            <person name="Feldgarden M."/>
            <person name="Earl A."/>
            <person name="Young S.K."/>
            <person name="Zeng Q."/>
            <person name="Koehrsen M."/>
            <person name="Alvarado L."/>
            <person name="Berlin A."/>
            <person name="Bochicchio J."/>
            <person name="Borenstein D."/>
            <person name="Chapman S.B."/>
            <person name="Chen Z."/>
            <person name="Engels R."/>
            <person name="Freedman E."/>
            <person name="Gellesch M."/>
            <person name="Goldberg J."/>
            <person name="Griggs A."/>
            <person name="Gujja S."/>
            <person name="Heilman E."/>
            <person name="Heiman D."/>
            <person name="Hepburn T."/>
            <person name="Howarth C."/>
            <person name="Jen D."/>
            <person name="Larson L."/>
            <person name="Lewis B."/>
            <person name="Mehta T."/>
            <person name="Park D."/>
            <person name="Pearson M."/>
            <person name="Roberts A."/>
            <person name="Saif S."/>
            <person name="Shea T."/>
            <person name="Shenoy N."/>
            <person name="Sisk P."/>
            <person name="Stolte C."/>
            <person name="Sykes S."/>
            <person name="Thomson T."/>
            <person name="Walk T."/>
            <person name="White J."/>
            <person name="Yandava C."/>
            <person name="Izard J."/>
            <person name="Baranova O.V."/>
            <person name="Blanton J.M."/>
            <person name="Tanner A.C."/>
            <person name="Dewhirst F.E."/>
            <person name="Haas B."/>
            <person name="Nusbaum C."/>
            <person name="Birren B."/>
        </authorList>
    </citation>
    <scope>NUCLEOTIDE SEQUENCE [LARGE SCALE GENOMIC DNA]</scope>
    <source>
        <strain evidence="2">1-1 BBBD Race 1</strain>
    </source>
</reference>